<dbReference type="AlphaFoldDB" id="A0A7N2MDZ4"/>
<dbReference type="OMA" id="GMWKILK"/>
<dbReference type="EnsemblPlants" id="QL08p056680:mrna">
    <property type="protein sequence ID" value="QL08p056680:mrna:CDS:1"/>
    <property type="gene ID" value="QL08p056680"/>
</dbReference>
<dbReference type="EMBL" id="LRBV02000008">
    <property type="status" value="NOT_ANNOTATED_CDS"/>
    <property type="molecule type" value="Genomic_DNA"/>
</dbReference>
<dbReference type="InParanoid" id="A0A7N2MDZ4"/>
<reference evidence="2" key="2">
    <citation type="submission" date="2021-01" db="UniProtKB">
        <authorList>
            <consortium name="EnsemblPlants"/>
        </authorList>
    </citation>
    <scope>IDENTIFICATION</scope>
</reference>
<dbReference type="Gramene" id="QL08p056680:mrna">
    <property type="protein sequence ID" value="QL08p056680:mrna:CDS:1"/>
    <property type="gene ID" value="QL08p056680"/>
</dbReference>
<feature type="compositionally biased region" description="Acidic residues" evidence="1">
    <location>
        <begin position="10"/>
        <end position="24"/>
    </location>
</feature>
<dbReference type="RefSeq" id="XP_030930156.1">
    <property type="nucleotide sequence ID" value="XM_031074296.1"/>
</dbReference>
<dbReference type="PANTHER" id="PTHR34130">
    <property type="entry name" value="OS08G0243800 PROTEIN"/>
    <property type="match status" value="1"/>
</dbReference>
<feature type="region of interest" description="Disordered" evidence="1">
    <location>
        <begin position="146"/>
        <end position="171"/>
    </location>
</feature>
<name>A0A7N2MDZ4_QUELO</name>
<feature type="region of interest" description="Disordered" evidence="1">
    <location>
        <begin position="1"/>
        <end position="24"/>
    </location>
</feature>
<gene>
    <name evidence="2" type="primary">LOC115955902</name>
</gene>
<dbReference type="GeneID" id="115955902"/>
<organism evidence="2 3">
    <name type="scientific">Quercus lobata</name>
    <name type="common">Valley oak</name>
    <dbReference type="NCBI Taxonomy" id="97700"/>
    <lineage>
        <taxon>Eukaryota</taxon>
        <taxon>Viridiplantae</taxon>
        <taxon>Streptophyta</taxon>
        <taxon>Embryophyta</taxon>
        <taxon>Tracheophyta</taxon>
        <taxon>Spermatophyta</taxon>
        <taxon>Magnoliopsida</taxon>
        <taxon>eudicotyledons</taxon>
        <taxon>Gunneridae</taxon>
        <taxon>Pentapetalae</taxon>
        <taxon>rosids</taxon>
        <taxon>fabids</taxon>
        <taxon>Fagales</taxon>
        <taxon>Fagaceae</taxon>
        <taxon>Quercus</taxon>
    </lineage>
</organism>
<proteinExistence type="predicted"/>
<sequence length="290" mass="32999">MVAQEQYVDPVEENTDFEDPYEGEETLSLCDLPSYSDASNWDDYSKGDQSLSSDSNDFFEFFSEDFTASTCSTTAANKSIIFCGKLIPYKEELPDHPEKPHQNQEKQNHTRKKGVFRWKSLSFNKTRSSSSKGSKLFRWKSLSFNKTRSSSSKGSKGKKVYNDKNSSKGSIASALPASKSHVYATSKCDLSVGKVTMLTSPTKSRWYLFMFGMTRFPTEMELRDIKMRQSRKKSPSMMFRSVECDNMVKSNERSRRKGLWRLLKILGSRSQHLNAVVKASFGCIPSTRVT</sequence>
<dbReference type="KEGG" id="qlo:115955902"/>
<evidence type="ECO:0000313" key="3">
    <source>
        <dbReference type="Proteomes" id="UP000594261"/>
    </source>
</evidence>
<accession>A0A7N2MDZ4</accession>
<keyword evidence="3" id="KW-1185">Reference proteome</keyword>
<dbReference type="OrthoDB" id="1576948at2759"/>
<evidence type="ECO:0000256" key="1">
    <source>
        <dbReference type="SAM" id="MobiDB-lite"/>
    </source>
</evidence>
<dbReference type="PANTHER" id="PTHR34130:SF5">
    <property type="entry name" value="OS08G0243800 PROTEIN"/>
    <property type="match status" value="1"/>
</dbReference>
<reference evidence="2 3" key="1">
    <citation type="journal article" date="2016" name="G3 (Bethesda)">
        <title>First Draft Assembly and Annotation of the Genome of a California Endemic Oak Quercus lobata Nee (Fagaceae).</title>
        <authorList>
            <person name="Sork V.L."/>
            <person name="Fitz-Gibbon S.T."/>
            <person name="Puiu D."/>
            <person name="Crepeau M."/>
            <person name="Gugger P.F."/>
            <person name="Sherman R."/>
            <person name="Stevens K."/>
            <person name="Langley C.H."/>
            <person name="Pellegrini M."/>
            <person name="Salzberg S.L."/>
        </authorList>
    </citation>
    <scope>NUCLEOTIDE SEQUENCE [LARGE SCALE GENOMIC DNA]</scope>
    <source>
        <strain evidence="2 3">cv. SW786</strain>
    </source>
</reference>
<evidence type="ECO:0000313" key="2">
    <source>
        <dbReference type="EnsemblPlants" id="QL08p056680:mrna:CDS:1"/>
    </source>
</evidence>
<protein>
    <submittedName>
        <fullName evidence="2">Uncharacterized protein</fullName>
    </submittedName>
</protein>
<dbReference type="Proteomes" id="UP000594261">
    <property type="component" value="Chromosome 8"/>
</dbReference>